<dbReference type="Pfam" id="PF07583">
    <property type="entry name" value="PSCyt2"/>
    <property type="match status" value="1"/>
</dbReference>
<name>A0A518EL34_9BACT</name>
<feature type="domain" description="Cytochrome c" evidence="4">
    <location>
        <begin position="4"/>
        <end position="116"/>
    </location>
</feature>
<organism evidence="5 6">
    <name type="scientific">Saltatorellus ferox</name>
    <dbReference type="NCBI Taxonomy" id="2528018"/>
    <lineage>
        <taxon>Bacteria</taxon>
        <taxon>Pseudomonadati</taxon>
        <taxon>Planctomycetota</taxon>
        <taxon>Planctomycetia</taxon>
        <taxon>Planctomycetia incertae sedis</taxon>
        <taxon>Saltatorellus</taxon>
    </lineage>
</organism>
<keyword evidence="3" id="KW-0349">Heme</keyword>
<dbReference type="InterPro" id="IPR022655">
    <property type="entry name" value="DUF1553"/>
</dbReference>
<dbReference type="GO" id="GO:0020037">
    <property type="term" value="F:heme binding"/>
    <property type="evidence" value="ECO:0007669"/>
    <property type="project" value="InterPro"/>
</dbReference>
<dbReference type="EMBL" id="CP036434">
    <property type="protein sequence ID" value="QDV04805.1"/>
    <property type="molecule type" value="Genomic_DNA"/>
</dbReference>
<evidence type="ECO:0000259" key="4">
    <source>
        <dbReference type="PROSITE" id="PS51007"/>
    </source>
</evidence>
<dbReference type="PROSITE" id="PS51007">
    <property type="entry name" value="CYTC"/>
    <property type="match status" value="1"/>
</dbReference>
<proteinExistence type="predicted"/>
<dbReference type="InterPro" id="IPR009056">
    <property type="entry name" value="Cyt_c-like_dom"/>
</dbReference>
<gene>
    <name evidence="5" type="ORF">Poly30_02980</name>
</gene>
<accession>A0A518EL34</accession>
<dbReference type="InterPro" id="IPR011429">
    <property type="entry name" value="Cyt_c_Planctomycete-type"/>
</dbReference>
<dbReference type="GO" id="GO:0009055">
    <property type="term" value="F:electron transfer activity"/>
    <property type="evidence" value="ECO:0007669"/>
    <property type="project" value="InterPro"/>
</dbReference>
<dbReference type="PANTHER" id="PTHR35889:SF3">
    <property type="entry name" value="F-BOX DOMAIN-CONTAINING PROTEIN"/>
    <property type="match status" value="1"/>
</dbReference>
<dbReference type="GO" id="GO:0046872">
    <property type="term" value="F:metal ion binding"/>
    <property type="evidence" value="ECO:0007669"/>
    <property type="project" value="UniProtKB-KW"/>
</dbReference>
<reference evidence="5 6" key="1">
    <citation type="submission" date="2019-02" db="EMBL/GenBank/DDBJ databases">
        <title>Deep-cultivation of Planctomycetes and their phenomic and genomic characterization uncovers novel biology.</title>
        <authorList>
            <person name="Wiegand S."/>
            <person name="Jogler M."/>
            <person name="Boedeker C."/>
            <person name="Pinto D."/>
            <person name="Vollmers J."/>
            <person name="Rivas-Marin E."/>
            <person name="Kohn T."/>
            <person name="Peeters S.H."/>
            <person name="Heuer A."/>
            <person name="Rast P."/>
            <person name="Oberbeckmann S."/>
            <person name="Bunk B."/>
            <person name="Jeske O."/>
            <person name="Meyerdierks A."/>
            <person name="Storesund J.E."/>
            <person name="Kallscheuer N."/>
            <person name="Luecker S."/>
            <person name="Lage O.M."/>
            <person name="Pohl T."/>
            <person name="Merkel B.J."/>
            <person name="Hornburger P."/>
            <person name="Mueller R.-W."/>
            <person name="Bruemmer F."/>
            <person name="Labrenz M."/>
            <person name="Spormann A.M."/>
            <person name="Op den Camp H."/>
            <person name="Overmann J."/>
            <person name="Amann R."/>
            <person name="Jetten M.S.M."/>
            <person name="Mascher T."/>
            <person name="Medema M.H."/>
            <person name="Devos D.P."/>
            <person name="Kaster A.-K."/>
            <person name="Ovreas L."/>
            <person name="Rohde M."/>
            <person name="Galperin M.Y."/>
            <person name="Jogler C."/>
        </authorList>
    </citation>
    <scope>NUCLEOTIDE SEQUENCE [LARGE SCALE GENOMIC DNA]</scope>
    <source>
        <strain evidence="5 6">Poly30</strain>
    </source>
</reference>
<dbReference type="Proteomes" id="UP000320390">
    <property type="component" value="Chromosome"/>
</dbReference>
<dbReference type="PANTHER" id="PTHR35889">
    <property type="entry name" value="CYCLOINULO-OLIGOSACCHARIDE FRUCTANOTRANSFERASE-RELATED"/>
    <property type="match status" value="1"/>
</dbReference>
<evidence type="ECO:0000256" key="2">
    <source>
        <dbReference type="ARBA" id="ARBA00023004"/>
    </source>
</evidence>
<keyword evidence="1 3" id="KW-0479">Metal-binding</keyword>
<dbReference type="Pfam" id="PF07635">
    <property type="entry name" value="PSCyt1"/>
    <property type="match status" value="1"/>
</dbReference>
<dbReference type="RefSeq" id="WP_145194249.1">
    <property type="nucleotide sequence ID" value="NZ_CP036434.1"/>
</dbReference>
<evidence type="ECO:0000313" key="5">
    <source>
        <dbReference type="EMBL" id="QDV04805.1"/>
    </source>
</evidence>
<sequence>MLLLVSAAGASPLADPPNSQVSASTIHWDRVHPILAARCFECHAGEQRKGGFSLGTRDGLMRGGASGAAVVEGDAATSHLIELVTSDDPFEQMPPEGPRLTEDEVDSLRRWIDAGAPWGVTGLEDSMYLAALALHPVDRPEGAENPIDAHLQAELAEIEAGPALTDTEFARRIHLDLIGLLPTPDQLRRFLADESPDKRTELIDALLADDLGRAEHWMSFWNDLLRNDFQGTGYIDGGRLQITGWLFDALLHNQPYDAFVRELVAPTVDGSRGFIQGIVWRGDNAVVQQAPMQAAIHVSQVFLGINLKCAACHDSFVNDWSLAQTFALANCFSDEPLSLTRCDTDLGVPAEYGFLWPSLGEVDGAAPREERMAQIASFVTSTDNGYFARTIVNRLWALFMGRGLVEPLDEIERRPWHPELLDDLSAAFIESGYDLRWLMRTIVTSRAYQSPSVEAASSNEFAFEGPGVRRLTAEEFYDAVGNLTGVWQVNPRFDLPEGAASEPRVRAWRVPLDPLSRALGRTAREQVTTRRETAGTTMQALELANGGTLDAHLRRSAETLRAGWAGSATELIDELFLRALQRKPTPAEQQVALELLVGESPDDGKEASVSQEGLEDLLWSLCMLPEFQLIR</sequence>
<evidence type="ECO:0000256" key="3">
    <source>
        <dbReference type="PROSITE-ProRule" id="PRU00433"/>
    </source>
</evidence>
<dbReference type="AlphaFoldDB" id="A0A518EL34"/>
<keyword evidence="2 3" id="KW-0408">Iron</keyword>
<evidence type="ECO:0000256" key="1">
    <source>
        <dbReference type="ARBA" id="ARBA00022723"/>
    </source>
</evidence>
<dbReference type="OrthoDB" id="127107at2"/>
<dbReference type="Pfam" id="PF07587">
    <property type="entry name" value="PSD1"/>
    <property type="match status" value="1"/>
</dbReference>
<protein>
    <submittedName>
        <fullName evidence="5">Planctomycete cytochrome C</fullName>
    </submittedName>
</protein>
<evidence type="ECO:0000313" key="6">
    <source>
        <dbReference type="Proteomes" id="UP000320390"/>
    </source>
</evidence>
<keyword evidence="6" id="KW-1185">Reference proteome</keyword>
<dbReference type="InterPro" id="IPR011444">
    <property type="entry name" value="DUF1549"/>
</dbReference>